<accession>A0ABN2WHM4</accession>
<evidence type="ECO:0000313" key="2">
    <source>
        <dbReference type="Proteomes" id="UP001500984"/>
    </source>
</evidence>
<reference evidence="1 2" key="1">
    <citation type="journal article" date="2019" name="Int. J. Syst. Evol. Microbiol.">
        <title>The Global Catalogue of Microorganisms (GCM) 10K type strain sequencing project: providing services to taxonomists for standard genome sequencing and annotation.</title>
        <authorList>
            <consortium name="The Broad Institute Genomics Platform"/>
            <consortium name="The Broad Institute Genome Sequencing Center for Infectious Disease"/>
            <person name="Wu L."/>
            <person name="Ma J."/>
        </authorList>
    </citation>
    <scope>NUCLEOTIDE SEQUENCE [LARGE SCALE GENOMIC DNA]</scope>
    <source>
        <strain evidence="1 2">JCM 15900</strain>
    </source>
</reference>
<protein>
    <submittedName>
        <fullName evidence="1">Uncharacterized protein</fullName>
    </submittedName>
</protein>
<sequence length="196" mass="20959">MGLREALGGRLFTRDRRSPEEKRFGTGLWRQHRDRFSRSVDRYFETAEALHREFGDVDGTAVQDVGAGAPVTPVAAAVGEISALTATLNALDDRVAELMARCHRTVPLDGLVFPAEGRKLLGDVPEAVSRAASLVAQAAQTAAMLRAHLRMHGAADAAQLLEYPASARRYADRAAELLQAASATADGNGAARGERP</sequence>
<comment type="caution">
    <text evidence="1">The sequence shown here is derived from an EMBL/GenBank/DDBJ whole genome shotgun (WGS) entry which is preliminary data.</text>
</comment>
<dbReference type="EMBL" id="BAAAPZ010000003">
    <property type="protein sequence ID" value="GAA2092290.1"/>
    <property type="molecule type" value="Genomic_DNA"/>
</dbReference>
<dbReference type="Proteomes" id="UP001500984">
    <property type="component" value="Unassembled WGS sequence"/>
</dbReference>
<proteinExistence type="predicted"/>
<name>A0ABN2WHM4_9MICO</name>
<organism evidence="1 2">
    <name type="scientific">Brevibacterium salitolerans</name>
    <dbReference type="NCBI Taxonomy" id="1403566"/>
    <lineage>
        <taxon>Bacteria</taxon>
        <taxon>Bacillati</taxon>
        <taxon>Actinomycetota</taxon>
        <taxon>Actinomycetes</taxon>
        <taxon>Micrococcales</taxon>
        <taxon>Brevibacteriaceae</taxon>
        <taxon>Brevibacterium</taxon>
    </lineage>
</organism>
<evidence type="ECO:0000313" key="1">
    <source>
        <dbReference type="EMBL" id="GAA2092290.1"/>
    </source>
</evidence>
<keyword evidence="2" id="KW-1185">Reference proteome</keyword>
<gene>
    <name evidence="1" type="ORF">GCM10009823_09950</name>
</gene>
<dbReference type="RefSeq" id="WP_344335789.1">
    <property type="nucleotide sequence ID" value="NZ_BAAAPZ010000003.1"/>
</dbReference>